<gene>
    <name evidence="1" type="ORF">TVY486_1116180</name>
</gene>
<dbReference type="Gene3D" id="1.20.890.10">
    <property type="entry name" value="cAMP-dependent protein kinase regulatory subunit, dimerization-anchoring domain"/>
    <property type="match status" value="1"/>
</dbReference>
<organism evidence="1">
    <name type="scientific">Trypanosoma vivax (strain Y486)</name>
    <dbReference type="NCBI Taxonomy" id="1055687"/>
    <lineage>
        <taxon>Eukaryota</taxon>
        <taxon>Discoba</taxon>
        <taxon>Euglenozoa</taxon>
        <taxon>Kinetoplastea</taxon>
        <taxon>Metakinetoplastina</taxon>
        <taxon>Trypanosomatida</taxon>
        <taxon>Trypanosomatidae</taxon>
        <taxon>Trypanosoma</taxon>
        <taxon>Duttonella</taxon>
    </lineage>
</organism>
<dbReference type="EMBL" id="HE573027">
    <property type="protein sequence ID" value="CCC54134.1"/>
    <property type="molecule type" value="Genomic_DNA"/>
</dbReference>
<proteinExistence type="predicted"/>
<dbReference type="AlphaFoldDB" id="G0U950"/>
<protein>
    <submittedName>
        <fullName evidence="1">Uncharacterized protein</fullName>
    </submittedName>
</protein>
<name>G0U950_TRYVY</name>
<evidence type="ECO:0000313" key="1">
    <source>
        <dbReference type="EMBL" id="CCC54134.1"/>
    </source>
</evidence>
<accession>G0U950</accession>
<reference evidence="1" key="1">
    <citation type="journal article" date="2012" name="Proc. Natl. Acad. Sci. U.S.A.">
        <title>Antigenic diversity is generated by distinct evolutionary mechanisms in African trypanosome species.</title>
        <authorList>
            <person name="Jackson A.P."/>
            <person name="Berry A."/>
            <person name="Aslett M."/>
            <person name="Allison H.C."/>
            <person name="Burton P."/>
            <person name="Vavrova-Anderson J."/>
            <person name="Brown R."/>
            <person name="Browne H."/>
            <person name="Corton N."/>
            <person name="Hauser H."/>
            <person name="Gamble J."/>
            <person name="Gilderthorp R."/>
            <person name="Marcello L."/>
            <person name="McQuillan J."/>
            <person name="Otto T.D."/>
            <person name="Quail M.A."/>
            <person name="Sanders M.J."/>
            <person name="van Tonder A."/>
            <person name="Ginger M.L."/>
            <person name="Field M.C."/>
            <person name="Barry J.D."/>
            <person name="Hertz-Fowler C."/>
            <person name="Berriman M."/>
        </authorList>
    </citation>
    <scope>NUCLEOTIDE SEQUENCE</scope>
    <source>
        <strain evidence="1">Y486</strain>
    </source>
</reference>
<dbReference type="OMA" id="MWLAQYL"/>
<dbReference type="VEuPathDB" id="TriTrypDB:TvY486_1116180"/>
<sequence length="124" mass="14291">MAEESGIRLPSESMMVRLIEEQLWCGYDEVEKLVGLPLDDENITYLRERVFPTLIPALYELARREQQLALNPGSSRGSYGPTGNTHPISWLAQYLLRNNTQDSAAIREHPYVMVNNELLRKHKH</sequence>
<dbReference type="CDD" id="cd22968">
    <property type="entry name" value="DD_EFCAB5"/>
    <property type="match status" value="1"/>
</dbReference>